<dbReference type="RefSeq" id="WP_052147290.1">
    <property type="nucleotide sequence ID" value="NZ_BORW01000003.1"/>
</dbReference>
<sequence length="112" mass="12792">MKKQLKGVLRLFKIKRLRTRLMIIVSLMVIIPNIFVALFSVNSAKTELQDKMEETTKSSVTLLDNLVDSMIQMQVSNVKMLAGQITSEDISVNSIKVRKLINDYKSQHPEVE</sequence>
<protein>
    <recommendedName>
        <fullName evidence="4">Methyl-accepting chemotaxis protein</fullName>
    </recommendedName>
</protein>
<comment type="caution">
    <text evidence="2">The sequence shown here is derived from an EMBL/GenBank/DDBJ whole genome shotgun (WGS) entry which is preliminary data.</text>
</comment>
<reference evidence="2 3" key="1">
    <citation type="submission" date="2021-03" db="EMBL/GenBank/DDBJ databases">
        <title>Antimicrobial resistance genes in bacteria isolated from Japanese honey, and their potential for conferring macrolide and lincosamide resistance in the American foulbrood pathogen Paenibacillus larvae.</title>
        <authorList>
            <person name="Okamoto M."/>
            <person name="Kumagai M."/>
            <person name="Kanamori H."/>
            <person name="Takamatsu D."/>
        </authorList>
    </citation>
    <scope>NUCLEOTIDE SEQUENCE [LARGE SCALE GENOMIC DNA]</scope>
    <source>
        <strain evidence="2 3">J21TS3</strain>
    </source>
</reference>
<keyword evidence="1" id="KW-0472">Membrane</keyword>
<keyword evidence="1" id="KW-0812">Transmembrane</keyword>
<evidence type="ECO:0000313" key="2">
    <source>
        <dbReference type="EMBL" id="GIO66315.1"/>
    </source>
</evidence>
<keyword evidence="3" id="KW-1185">Reference proteome</keyword>
<evidence type="ECO:0008006" key="4">
    <source>
        <dbReference type="Google" id="ProtNLM"/>
    </source>
</evidence>
<gene>
    <name evidence="2" type="ORF">J21TS3_11360</name>
</gene>
<feature type="transmembrane region" description="Helical" evidence="1">
    <location>
        <begin position="21"/>
        <end position="41"/>
    </location>
</feature>
<evidence type="ECO:0000313" key="3">
    <source>
        <dbReference type="Proteomes" id="UP000680638"/>
    </source>
</evidence>
<accession>A0ABQ4LSQ8</accession>
<name>A0ABQ4LSQ8_9BACL</name>
<dbReference type="Proteomes" id="UP000680638">
    <property type="component" value="Unassembled WGS sequence"/>
</dbReference>
<dbReference type="EMBL" id="BORW01000003">
    <property type="protein sequence ID" value="GIO66315.1"/>
    <property type="molecule type" value="Genomic_DNA"/>
</dbReference>
<proteinExistence type="predicted"/>
<organism evidence="2 3">
    <name type="scientific">Paenibacillus cookii</name>
    <dbReference type="NCBI Taxonomy" id="157839"/>
    <lineage>
        <taxon>Bacteria</taxon>
        <taxon>Bacillati</taxon>
        <taxon>Bacillota</taxon>
        <taxon>Bacilli</taxon>
        <taxon>Bacillales</taxon>
        <taxon>Paenibacillaceae</taxon>
        <taxon>Paenibacillus</taxon>
    </lineage>
</organism>
<evidence type="ECO:0000256" key="1">
    <source>
        <dbReference type="SAM" id="Phobius"/>
    </source>
</evidence>
<keyword evidence="1" id="KW-1133">Transmembrane helix</keyword>